<gene>
    <name evidence="2" type="ORF">E9998_19255</name>
</gene>
<comment type="caution">
    <text evidence="2">The sequence shown here is derived from an EMBL/GenBank/DDBJ whole genome shotgun (WGS) entry which is preliminary data.</text>
</comment>
<name>A0A4S8PD88_9ACTN</name>
<evidence type="ECO:0000259" key="1">
    <source>
        <dbReference type="Pfam" id="PF01909"/>
    </source>
</evidence>
<sequence>MHHREHAAAIAERLAREETGALGVALVGSVAAGTDHPDSDIDLIVAAATDPGVRVTHVEGRMATLTRKTPADLAAAFSDPAQAPAAVPAWRSARILTDPGGHLAAVQARALAWTWEQVGAGADDWAAGQLVGLAE</sequence>
<dbReference type="InterPro" id="IPR002934">
    <property type="entry name" value="Polymerase_NTP_transf_dom"/>
</dbReference>
<dbReference type="SUPFAM" id="SSF81301">
    <property type="entry name" value="Nucleotidyltransferase"/>
    <property type="match status" value="1"/>
</dbReference>
<dbReference type="GO" id="GO:0016779">
    <property type="term" value="F:nucleotidyltransferase activity"/>
    <property type="evidence" value="ECO:0007669"/>
    <property type="project" value="InterPro"/>
</dbReference>
<dbReference type="AlphaFoldDB" id="A0A4S8PD88"/>
<evidence type="ECO:0000313" key="2">
    <source>
        <dbReference type="EMBL" id="THV26234.1"/>
    </source>
</evidence>
<dbReference type="CDD" id="cd05403">
    <property type="entry name" value="NT_KNTase_like"/>
    <property type="match status" value="1"/>
</dbReference>
<accession>A0A4S8PD88</accession>
<reference evidence="2 3" key="1">
    <citation type="journal article" date="2018" name="Int. J. Syst. Evol. Microbiol.">
        <title>Glycomyces paridis sp. nov., isolated from the medicinal plant Paris polyphylla.</title>
        <authorList>
            <person name="Fang X.M."/>
            <person name="Bai J.L."/>
            <person name="Su J."/>
            <person name="Zhao L.L."/>
            <person name="Liu H.Y."/>
            <person name="Ma B.P."/>
            <person name="Zhang Y.Q."/>
            <person name="Yu L.Y."/>
        </authorList>
    </citation>
    <scope>NUCLEOTIDE SEQUENCE [LARGE SCALE GENOMIC DNA]</scope>
    <source>
        <strain evidence="2 3">CPCC 204357</strain>
    </source>
</reference>
<proteinExistence type="predicted"/>
<dbReference type="Gene3D" id="3.30.460.10">
    <property type="entry name" value="Beta Polymerase, domain 2"/>
    <property type="match status" value="1"/>
</dbReference>
<dbReference type="Pfam" id="PF01909">
    <property type="entry name" value="NTP_transf_2"/>
    <property type="match status" value="1"/>
</dbReference>
<dbReference type="RefSeq" id="WP_136531311.1">
    <property type="nucleotide sequence ID" value="NZ_STGX01000015.1"/>
</dbReference>
<keyword evidence="3" id="KW-1185">Reference proteome</keyword>
<evidence type="ECO:0000313" key="3">
    <source>
        <dbReference type="Proteomes" id="UP000305792"/>
    </source>
</evidence>
<dbReference type="OrthoDB" id="4212332at2"/>
<keyword evidence="2" id="KW-0808">Transferase</keyword>
<dbReference type="InterPro" id="IPR043519">
    <property type="entry name" value="NT_sf"/>
</dbReference>
<dbReference type="Proteomes" id="UP000305792">
    <property type="component" value="Unassembled WGS sequence"/>
</dbReference>
<organism evidence="2 3">
    <name type="scientific">Glycomyces paridis</name>
    <dbReference type="NCBI Taxonomy" id="2126555"/>
    <lineage>
        <taxon>Bacteria</taxon>
        <taxon>Bacillati</taxon>
        <taxon>Actinomycetota</taxon>
        <taxon>Actinomycetes</taxon>
        <taxon>Glycomycetales</taxon>
        <taxon>Glycomycetaceae</taxon>
        <taxon>Glycomyces</taxon>
    </lineage>
</organism>
<feature type="domain" description="Polymerase nucleotidyl transferase" evidence="1">
    <location>
        <begin position="12"/>
        <end position="46"/>
    </location>
</feature>
<dbReference type="EMBL" id="STGX01000015">
    <property type="protein sequence ID" value="THV26234.1"/>
    <property type="molecule type" value="Genomic_DNA"/>
</dbReference>
<protein>
    <submittedName>
        <fullName evidence="2">Nucleotidyltransferase domain-containing protein</fullName>
    </submittedName>
</protein>